<reference evidence="2 3" key="1">
    <citation type="submission" date="2018-10" db="EMBL/GenBank/DDBJ databases">
        <authorList>
            <consortium name="Pathogen Informatics"/>
        </authorList>
    </citation>
    <scope>NUCLEOTIDE SEQUENCE [LARGE SCALE GENOMIC DNA]</scope>
</reference>
<feature type="region of interest" description="Disordered" evidence="1">
    <location>
        <begin position="18"/>
        <end position="37"/>
    </location>
</feature>
<dbReference type="EMBL" id="UXSR01006289">
    <property type="protein sequence ID" value="VDD84408.1"/>
    <property type="molecule type" value="Genomic_DNA"/>
</dbReference>
<feature type="region of interest" description="Disordered" evidence="1">
    <location>
        <begin position="54"/>
        <end position="94"/>
    </location>
</feature>
<feature type="compositionally biased region" description="Polar residues" evidence="1">
    <location>
        <begin position="24"/>
        <end position="37"/>
    </location>
</feature>
<keyword evidence="3" id="KW-1185">Reference proteome</keyword>
<dbReference type="AlphaFoldDB" id="A0A3P6I012"/>
<sequence length="94" mass="10473">MDNVTSCFVTILPRKRRQFALTGPSPQTGRPSHNTGHNSCVYTSLLYYRVRSLQPESPAKTRPLPTSNHINPSLHNPASCSQVHPDRVLNAHLT</sequence>
<feature type="compositionally biased region" description="Basic and acidic residues" evidence="1">
    <location>
        <begin position="84"/>
        <end position="94"/>
    </location>
</feature>
<evidence type="ECO:0000313" key="3">
    <source>
        <dbReference type="Proteomes" id="UP000267029"/>
    </source>
</evidence>
<organism evidence="2 3">
    <name type="scientific">Mesocestoides corti</name>
    <name type="common">Flatworm</name>
    <dbReference type="NCBI Taxonomy" id="53468"/>
    <lineage>
        <taxon>Eukaryota</taxon>
        <taxon>Metazoa</taxon>
        <taxon>Spiralia</taxon>
        <taxon>Lophotrochozoa</taxon>
        <taxon>Platyhelminthes</taxon>
        <taxon>Cestoda</taxon>
        <taxon>Eucestoda</taxon>
        <taxon>Cyclophyllidea</taxon>
        <taxon>Mesocestoididae</taxon>
        <taxon>Mesocestoides</taxon>
    </lineage>
</organism>
<name>A0A3P6I012_MESCO</name>
<gene>
    <name evidence="2" type="ORF">MCOS_LOCUS10411</name>
</gene>
<evidence type="ECO:0000256" key="1">
    <source>
        <dbReference type="SAM" id="MobiDB-lite"/>
    </source>
</evidence>
<feature type="compositionally biased region" description="Polar residues" evidence="1">
    <location>
        <begin position="64"/>
        <end position="82"/>
    </location>
</feature>
<protein>
    <submittedName>
        <fullName evidence="2">Uncharacterized protein</fullName>
    </submittedName>
</protein>
<accession>A0A3P6I012</accession>
<proteinExistence type="predicted"/>
<evidence type="ECO:0000313" key="2">
    <source>
        <dbReference type="EMBL" id="VDD84408.1"/>
    </source>
</evidence>
<dbReference type="Proteomes" id="UP000267029">
    <property type="component" value="Unassembled WGS sequence"/>
</dbReference>